<evidence type="ECO:0008006" key="9">
    <source>
        <dbReference type="Google" id="ProtNLM"/>
    </source>
</evidence>
<dbReference type="Proteomes" id="UP001497480">
    <property type="component" value="Unassembled WGS sequence"/>
</dbReference>
<dbReference type="GO" id="GO:0004497">
    <property type="term" value="F:monooxygenase activity"/>
    <property type="evidence" value="ECO:0007669"/>
    <property type="project" value="UniProtKB-KW"/>
</dbReference>
<dbReference type="GO" id="GO:0016705">
    <property type="term" value="F:oxidoreductase activity, acting on paired donors, with incorporation or reduction of molecular oxygen"/>
    <property type="evidence" value="ECO:0007669"/>
    <property type="project" value="InterPro"/>
</dbReference>
<evidence type="ECO:0000256" key="5">
    <source>
        <dbReference type="ARBA" id="ARBA00023033"/>
    </source>
</evidence>
<keyword evidence="6" id="KW-1133">Transmembrane helix</keyword>
<keyword evidence="6" id="KW-0812">Transmembrane</keyword>
<evidence type="ECO:0000313" key="7">
    <source>
        <dbReference type="EMBL" id="CAL0317238.1"/>
    </source>
</evidence>
<dbReference type="PANTHER" id="PTHR47947">
    <property type="entry name" value="CYTOCHROME P450 82C3-RELATED"/>
    <property type="match status" value="1"/>
</dbReference>
<evidence type="ECO:0000256" key="4">
    <source>
        <dbReference type="ARBA" id="ARBA00023004"/>
    </source>
</evidence>
<evidence type="ECO:0000256" key="3">
    <source>
        <dbReference type="ARBA" id="ARBA00023002"/>
    </source>
</evidence>
<accession>A0AAV1X6H2</accession>
<keyword evidence="4" id="KW-0408">Iron</keyword>
<keyword evidence="2" id="KW-0479">Metal-binding</keyword>
<sequence>MDILLDYLNATTMGILLSLIFLCVFLYRPKVVHGSEPPLVAGAWPILGHLPLLSNSKVSLHRKLGAIAENYGPIFTIKLGSKHVLVLSNWEMAKECFTKNDKVVSSRPNSVAVETLTYNQAIFIFAPYGSYWRELRKITTSEILGNHRVMLLSHVFVSEITTSIKELFNVWSNKKNESEYVLVDLKEWFIQITFNTILRVLVGKRYFGDGAMVEDKEAQRCVKAFTEFIRLMGVFTMADIVPCLRWFDFGGYEKAMNENAKELDQNFKTLPNELSR</sequence>
<keyword evidence="5" id="KW-0503">Monooxygenase</keyword>
<dbReference type="AlphaFoldDB" id="A0AAV1X6H2"/>
<dbReference type="PRINTS" id="PR00463">
    <property type="entry name" value="EP450I"/>
</dbReference>
<keyword evidence="8" id="KW-1185">Reference proteome</keyword>
<organism evidence="7 8">
    <name type="scientific">Lupinus luteus</name>
    <name type="common">European yellow lupine</name>
    <dbReference type="NCBI Taxonomy" id="3873"/>
    <lineage>
        <taxon>Eukaryota</taxon>
        <taxon>Viridiplantae</taxon>
        <taxon>Streptophyta</taxon>
        <taxon>Embryophyta</taxon>
        <taxon>Tracheophyta</taxon>
        <taxon>Spermatophyta</taxon>
        <taxon>Magnoliopsida</taxon>
        <taxon>eudicotyledons</taxon>
        <taxon>Gunneridae</taxon>
        <taxon>Pentapetalae</taxon>
        <taxon>rosids</taxon>
        <taxon>fabids</taxon>
        <taxon>Fabales</taxon>
        <taxon>Fabaceae</taxon>
        <taxon>Papilionoideae</taxon>
        <taxon>50 kb inversion clade</taxon>
        <taxon>genistoids sensu lato</taxon>
        <taxon>core genistoids</taxon>
        <taxon>Genisteae</taxon>
        <taxon>Lupinus</taxon>
    </lineage>
</organism>
<evidence type="ECO:0000256" key="2">
    <source>
        <dbReference type="ARBA" id="ARBA00022723"/>
    </source>
</evidence>
<dbReference type="SUPFAM" id="SSF48264">
    <property type="entry name" value="Cytochrome P450"/>
    <property type="match status" value="1"/>
</dbReference>
<dbReference type="InterPro" id="IPR050651">
    <property type="entry name" value="Plant_Cytochrome_P450_Monoox"/>
</dbReference>
<keyword evidence="3" id="KW-0560">Oxidoreductase</keyword>
<dbReference type="InterPro" id="IPR002401">
    <property type="entry name" value="Cyt_P450_E_grp-I"/>
</dbReference>
<dbReference type="GO" id="GO:0005506">
    <property type="term" value="F:iron ion binding"/>
    <property type="evidence" value="ECO:0007669"/>
    <property type="project" value="InterPro"/>
</dbReference>
<gene>
    <name evidence="7" type="ORF">LLUT_LOCUS18298</name>
</gene>
<keyword evidence="6" id="KW-0472">Membrane</keyword>
<dbReference type="GO" id="GO:0020037">
    <property type="term" value="F:heme binding"/>
    <property type="evidence" value="ECO:0007669"/>
    <property type="project" value="InterPro"/>
</dbReference>
<evidence type="ECO:0000256" key="6">
    <source>
        <dbReference type="SAM" id="Phobius"/>
    </source>
</evidence>
<evidence type="ECO:0000313" key="8">
    <source>
        <dbReference type="Proteomes" id="UP001497480"/>
    </source>
</evidence>
<protein>
    <recommendedName>
        <fullName evidence="9">Cytochrome P450</fullName>
    </recommendedName>
</protein>
<dbReference type="Pfam" id="PF00067">
    <property type="entry name" value="p450"/>
    <property type="match status" value="1"/>
</dbReference>
<dbReference type="InterPro" id="IPR036396">
    <property type="entry name" value="Cyt_P450_sf"/>
</dbReference>
<reference evidence="7 8" key="1">
    <citation type="submission" date="2024-03" db="EMBL/GenBank/DDBJ databases">
        <authorList>
            <person name="Martinez-Hernandez J."/>
        </authorList>
    </citation>
    <scope>NUCLEOTIDE SEQUENCE [LARGE SCALE GENOMIC DNA]</scope>
</reference>
<name>A0AAV1X6H2_LUPLU</name>
<keyword evidence="1" id="KW-0349">Heme</keyword>
<dbReference type="InterPro" id="IPR001128">
    <property type="entry name" value="Cyt_P450"/>
</dbReference>
<feature type="transmembrane region" description="Helical" evidence="6">
    <location>
        <begin position="7"/>
        <end position="27"/>
    </location>
</feature>
<evidence type="ECO:0000256" key="1">
    <source>
        <dbReference type="ARBA" id="ARBA00022617"/>
    </source>
</evidence>
<dbReference type="PANTHER" id="PTHR47947:SF49">
    <property type="entry name" value="CYTOCHROME P450 FAMILY PROTEIN"/>
    <property type="match status" value="1"/>
</dbReference>
<dbReference type="Gene3D" id="1.10.630.10">
    <property type="entry name" value="Cytochrome P450"/>
    <property type="match status" value="1"/>
</dbReference>
<proteinExistence type="predicted"/>
<comment type="caution">
    <text evidence="7">The sequence shown here is derived from an EMBL/GenBank/DDBJ whole genome shotgun (WGS) entry which is preliminary data.</text>
</comment>
<dbReference type="EMBL" id="CAXHTB010000012">
    <property type="protein sequence ID" value="CAL0317238.1"/>
    <property type="molecule type" value="Genomic_DNA"/>
</dbReference>